<dbReference type="EMBL" id="CYTK01000001">
    <property type="protein sequence ID" value="CUI58307.1"/>
    <property type="molecule type" value="Genomic_DNA"/>
</dbReference>
<evidence type="ECO:0000313" key="2">
    <source>
        <dbReference type="EMBL" id="CUI58307.1"/>
    </source>
</evidence>
<protein>
    <submittedName>
        <fullName evidence="2">Uncharacterized protein</fullName>
    </submittedName>
</protein>
<name>A0AAD2QCT9_ACHAE</name>
<gene>
    <name evidence="2" type="ORF">ERS370000_01011</name>
</gene>
<evidence type="ECO:0000313" key="3">
    <source>
        <dbReference type="Proteomes" id="UP000044098"/>
    </source>
</evidence>
<organism evidence="2 3">
    <name type="scientific">Achromobacter aegrifaciens</name>
    <dbReference type="NCBI Taxonomy" id="1287736"/>
    <lineage>
        <taxon>Bacteria</taxon>
        <taxon>Pseudomonadati</taxon>
        <taxon>Pseudomonadota</taxon>
        <taxon>Betaproteobacteria</taxon>
        <taxon>Burkholderiales</taxon>
        <taxon>Alcaligenaceae</taxon>
        <taxon>Achromobacter</taxon>
    </lineage>
</organism>
<comment type="caution">
    <text evidence="2">The sequence shown here is derived from an EMBL/GenBank/DDBJ whole genome shotgun (WGS) entry which is preliminary data.</text>
</comment>
<feature type="region of interest" description="Disordered" evidence="1">
    <location>
        <begin position="1"/>
        <end position="27"/>
    </location>
</feature>
<dbReference type="Proteomes" id="UP000044098">
    <property type="component" value="Unassembled WGS sequence"/>
</dbReference>
<proteinExistence type="predicted"/>
<dbReference type="RefSeq" id="WP_054451287.1">
    <property type="nucleotide sequence ID" value="NZ_DAMAOJ010000008.1"/>
</dbReference>
<evidence type="ECO:0000256" key="1">
    <source>
        <dbReference type="SAM" id="MobiDB-lite"/>
    </source>
</evidence>
<feature type="compositionally biased region" description="Polar residues" evidence="1">
    <location>
        <begin position="1"/>
        <end position="14"/>
    </location>
</feature>
<sequence>MSEITVGQTYTLKPSTPRGKPLGANVTAIKGRGRGHTVEYRSGGKTMQCSMGKFEDRLAS</sequence>
<dbReference type="AlphaFoldDB" id="A0AAD2QCT9"/>
<reference evidence="2 3" key="1">
    <citation type="submission" date="2015-09" db="EMBL/GenBank/DDBJ databases">
        <authorList>
            <consortium name="Pathogen Informatics"/>
        </authorList>
    </citation>
    <scope>NUCLEOTIDE SEQUENCE [LARGE SCALE GENOMIC DNA]</scope>
    <source>
        <strain evidence="2 3">2789STDY5608625</strain>
    </source>
</reference>
<accession>A0AAD2QCT9</accession>